<name>A0ABP9E5S4_9PSEU</name>
<gene>
    <name evidence="2" type="ORF">GCM10023203_14020</name>
</gene>
<comment type="caution">
    <text evidence="2">The sequence shown here is derived from an EMBL/GenBank/DDBJ whole genome shotgun (WGS) entry which is preliminary data.</text>
</comment>
<evidence type="ECO:0000256" key="1">
    <source>
        <dbReference type="SAM" id="Phobius"/>
    </source>
</evidence>
<accession>A0ABP9E5S4</accession>
<organism evidence="2 3">
    <name type="scientific">Actinomycetospora straminea</name>
    <dbReference type="NCBI Taxonomy" id="663607"/>
    <lineage>
        <taxon>Bacteria</taxon>
        <taxon>Bacillati</taxon>
        <taxon>Actinomycetota</taxon>
        <taxon>Actinomycetes</taxon>
        <taxon>Pseudonocardiales</taxon>
        <taxon>Pseudonocardiaceae</taxon>
        <taxon>Actinomycetospora</taxon>
    </lineage>
</organism>
<dbReference type="Proteomes" id="UP001500457">
    <property type="component" value="Unassembled WGS sequence"/>
</dbReference>
<evidence type="ECO:0000313" key="2">
    <source>
        <dbReference type="EMBL" id="GAA4866797.1"/>
    </source>
</evidence>
<keyword evidence="3" id="KW-1185">Reference proteome</keyword>
<dbReference type="RefSeq" id="WP_274229974.1">
    <property type="nucleotide sequence ID" value="NZ_BAABHQ010000002.1"/>
</dbReference>
<evidence type="ECO:0008006" key="4">
    <source>
        <dbReference type="Google" id="ProtNLM"/>
    </source>
</evidence>
<evidence type="ECO:0000313" key="3">
    <source>
        <dbReference type="Proteomes" id="UP001500457"/>
    </source>
</evidence>
<keyword evidence="1" id="KW-0812">Transmembrane</keyword>
<proteinExistence type="predicted"/>
<sequence length="174" mass="19392">MDWAVLGPAVFSLVGVAVGALGSFGGVLITQRTTKQQAAVQLAAARRTEKKDAILAYLDVVEDSWVLMDGLWGRRPLVSKAGEPLDDAADVEREKHRRNNDVWHHQNRLNLVTPEPVRTAARTLTQRIYEATYHADQVETVLWKHVSPAEAEFLEAARKDLGVEELGDVSRDRE</sequence>
<keyword evidence="1" id="KW-1133">Transmembrane helix</keyword>
<protein>
    <recommendedName>
        <fullName evidence="4">Secreted protein</fullName>
    </recommendedName>
</protein>
<keyword evidence="1" id="KW-0472">Membrane</keyword>
<reference evidence="3" key="1">
    <citation type="journal article" date="2019" name="Int. J. Syst. Evol. Microbiol.">
        <title>The Global Catalogue of Microorganisms (GCM) 10K type strain sequencing project: providing services to taxonomists for standard genome sequencing and annotation.</title>
        <authorList>
            <consortium name="The Broad Institute Genomics Platform"/>
            <consortium name="The Broad Institute Genome Sequencing Center for Infectious Disease"/>
            <person name="Wu L."/>
            <person name="Ma J."/>
        </authorList>
    </citation>
    <scope>NUCLEOTIDE SEQUENCE [LARGE SCALE GENOMIC DNA]</scope>
    <source>
        <strain evidence="3">JCM 17983</strain>
    </source>
</reference>
<dbReference type="EMBL" id="BAABHQ010000002">
    <property type="protein sequence ID" value="GAA4866797.1"/>
    <property type="molecule type" value="Genomic_DNA"/>
</dbReference>
<feature type="transmembrane region" description="Helical" evidence="1">
    <location>
        <begin position="6"/>
        <end position="29"/>
    </location>
</feature>